<evidence type="ECO:0000313" key="3">
    <source>
        <dbReference type="Proteomes" id="UP001143463"/>
    </source>
</evidence>
<comment type="caution">
    <text evidence="2">The sequence shown here is derived from an EMBL/GenBank/DDBJ whole genome shotgun (WGS) entry which is preliminary data.</text>
</comment>
<feature type="region of interest" description="Disordered" evidence="1">
    <location>
        <begin position="76"/>
        <end position="101"/>
    </location>
</feature>
<dbReference type="EMBL" id="BSFQ01000015">
    <property type="protein sequence ID" value="GLL12633.1"/>
    <property type="molecule type" value="Genomic_DNA"/>
</dbReference>
<organism evidence="2 3">
    <name type="scientific">Pseudonocardia halophobica</name>
    <dbReference type="NCBI Taxonomy" id="29401"/>
    <lineage>
        <taxon>Bacteria</taxon>
        <taxon>Bacillati</taxon>
        <taxon>Actinomycetota</taxon>
        <taxon>Actinomycetes</taxon>
        <taxon>Pseudonocardiales</taxon>
        <taxon>Pseudonocardiaceae</taxon>
        <taxon>Pseudonocardia</taxon>
    </lineage>
</organism>
<reference evidence="2" key="2">
    <citation type="submission" date="2023-01" db="EMBL/GenBank/DDBJ databases">
        <authorList>
            <person name="Sun Q."/>
            <person name="Evtushenko L."/>
        </authorList>
    </citation>
    <scope>NUCLEOTIDE SEQUENCE</scope>
    <source>
        <strain evidence="2">VKM Ac-1069</strain>
    </source>
</reference>
<keyword evidence="3" id="KW-1185">Reference proteome</keyword>
<evidence type="ECO:0000256" key="1">
    <source>
        <dbReference type="SAM" id="MobiDB-lite"/>
    </source>
</evidence>
<sequence length="101" mass="9969">MQPTPAPQVRDADRADVGVPDPAPGWCATHPGPSVFAGPLPPRCPYGSIAARGPPPPAGGGGPLALAAAVIRRPGLAPGPAARQHRIPGSTAGRGPLPDDV</sequence>
<dbReference type="AlphaFoldDB" id="A0A9W6L410"/>
<reference evidence="2" key="1">
    <citation type="journal article" date="2014" name="Int. J. Syst. Evol. Microbiol.">
        <title>Complete genome sequence of Corynebacterium casei LMG S-19264T (=DSM 44701T), isolated from a smear-ripened cheese.</title>
        <authorList>
            <consortium name="US DOE Joint Genome Institute (JGI-PGF)"/>
            <person name="Walter F."/>
            <person name="Albersmeier A."/>
            <person name="Kalinowski J."/>
            <person name="Ruckert C."/>
        </authorList>
    </citation>
    <scope>NUCLEOTIDE SEQUENCE</scope>
    <source>
        <strain evidence="2">VKM Ac-1069</strain>
    </source>
</reference>
<evidence type="ECO:0000313" key="2">
    <source>
        <dbReference type="EMBL" id="GLL12633.1"/>
    </source>
</evidence>
<protein>
    <submittedName>
        <fullName evidence="2">Uncharacterized protein</fullName>
    </submittedName>
</protein>
<proteinExistence type="predicted"/>
<dbReference type="Proteomes" id="UP001143463">
    <property type="component" value="Unassembled WGS sequence"/>
</dbReference>
<feature type="region of interest" description="Disordered" evidence="1">
    <location>
        <begin position="40"/>
        <end position="63"/>
    </location>
</feature>
<feature type="region of interest" description="Disordered" evidence="1">
    <location>
        <begin position="1"/>
        <end position="25"/>
    </location>
</feature>
<accession>A0A9W6L410</accession>
<name>A0A9W6L410_9PSEU</name>
<gene>
    <name evidence="2" type="ORF">GCM10017577_37740</name>
</gene>